<evidence type="ECO:0000313" key="2">
    <source>
        <dbReference type="Proteomes" id="UP000316253"/>
    </source>
</evidence>
<organism evidence="1 2">
    <name type="scientific">Candidatus Berkelbacteria bacterium Gr01-1014_85</name>
    <dbReference type="NCBI Taxonomy" id="2017150"/>
    <lineage>
        <taxon>Bacteria</taxon>
        <taxon>Candidatus Berkelbacteria</taxon>
    </lineage>
</organism>
<sequence length="310" mass="34536">MSKDSPFKESKIPVLDSVVELEKFIVRFPDFKFCLYLAFKNEADWEKSTSRVYMNQTLPRFLYIPVNIVKEDYRSLSQLYAYVNEKPQIVAINQTQPHKSNPVLMDLFKDLPGLPTNVDALVKDKSGNLLPYDLNGPSFVGWFNDEIGTFTAKTVVLVGIGGVGEPIARRLIQDKPKKLILVDPVDKQLLAQEIARVGSVEYVSNLNQLAITQDDELILLNAAGKEGVGDDSGVISLLQSKKGTQAIFVDLRPQLDIDIVKLAQELGWQAYTGFGMNARNDYALIEKIAALIGEAPPIFDKFQVLVENAS</sequence>
<name>A0A554JBL4_9BACT</name>
<comment type="caution">
    <text evidence="1">The sequence shown here is derived from an EMBL/GenBank/DDBJ whole genome shotgun (WGS) entry which is preliminary data.</text>
</comment>
<dbReference type="SUPFAM" id="SSF51735">
    <property type="entry name" value="NAD(P)-binding Rossmann-fold domains"/>
    <property type="match status" value="1"/>
</dbReference>
<reference evidence="1 2" key="1">
    <citation type="submission" date="2017-08" db="EMBL/GenBank/DDBJ databases">
        <title>Mechanisms for carbon and nitrogen cycling indicate functional differentiation within the Candidate Phyla Radiation.</title>
        <authorList>
            <person name="Danczak R.E."/>
            <person name="Johnston M.D."/>
            <person name="Kenah C."/>
            <person name="Slattery M."/>
            <person name="Wrighton K.C."/>
            <person name="Wilkins M.J."/>
        </authorList>
    </citation>
    <scope>NUCLEOTIDE SEQUENCE [LARGE SCALE GENOMIC DNA]</scope>
    <source>
        <strain evidence="1">Gr01-1014_85</strain>
    </source>
</reference>
<dbReference type="Proteomes" id="UP000316253">
    <property type="component" value="Unassembled WGS sequence"/>
</dbReference>
<dbReference type="AlphaFoldDB" id="A0A554JBL4"/>
<accession>A0A554JBL4</accession>
<gene>
    <name evidence="1" type="ORF">CEO22_392</name>
</gene>
<dbReference type="Gene3D" id="3.40.50.10860">
    <property type="entry name" value="Leucine Dehydrogenase, chain A, domain 1"/>
    <property type="match status" value="1"/>
</dbReference>
<protein>
    <submittedName>
        <fullName evidence="1">Shikimate dehydrogenase</fullName>
    </submittedName>
</protein>
<dbReference type="InterPro" id="IPR036291">
    <property type="entry name" value="NAD(P)-bd_dom_sf"/>
</dbReference>
<proteinExistence type="predicted"/>
<dbReference type="EMBL" id="VMFD01000032">
    <property type="protein sequence ID" value="TSC65680.1"/>
    <property type="molecule type" value="Genomic_DNA"/>
</dbReference>
<evidence type="ECO:0000313" key="1">
    <source>
        <dbReference type="EMBL" id="TSC65680.1"/>
    </source>
</evidence>
<dbReference type="Gene3D" id="3.40.50.720">
    <property type="entry name" value="NAD(P)-binding Rossmann-like Domain"/>
    <property type="match status" value="1"/>
</dbReference>